<dbReference type="GO" id="GO:0042597">
    <property type="term" value="C:periplasmic space"/>
    <property type="evidence" value="ECO:0007669"/>
    <property type="project" value="UniProtKB-SubCell"/>
</dbReference>
<keyword evidence="7" id="KW-0732">Signal</keyword>
<evidence type="ECO:0000256" key="4">
    <source>
        <dbReference type="ARBA" id="ARBA00022448"/>
    </source>
</evidence>
<keyword evidence="10" id="KW-1185">Reference proteome</keyword>
<reference evidence="9 10" key="1">
    <citation type="journal article" date="2014" name="Int. J. Syst. Evol. Microbiol.">
        <title>Nitrososphaera viennensis gen. nov., sp. nov., an aerobic and mesophilic, ammonia-oxidizing archaeon from soil and a member of the archaeal phylum Thaumarchaeota.</title>
        <authorList>
            <person name="Stieglmeier M."/>
            <person name="Klingl A."/>
            <person name="Alves R.J."/>
            <person name="Rittmann S.K."/>
            <person name="Melcher M."/>
            <person name="Leisch N."/>
            <person name="Schleper C."/>
        </authorList>
    </citation>
    <scope>NUCLEOTIDE SEQUENCE [LARGE SCALE GENOMIC DNA]</scope>
    <source>
        <strain evidence="9">EN76</strain>
    </source>
</reference>
<dbReference type="Proteomes" id="UP000027093">
    <property type="component" value="Chromosome"/>
</dbReference>
<dbReference type="NCBIfam" id="TIGR01728">
    <property type="entry name" value="SsuA_fam"/>
    <property type="match status" value="1"/>
</dbReference>
<evidence type="ECO:0000313" key="10">
    <source>
        <dbReference type="Proteomes" id="UP000027093"/>
    </source>
</evidence>
<gene>
    <name evidence="9" type="ORF">NVIE_028050</name>
</gene>
<proteinExistence type="inferred from homology"/>
<keyword evidence="8" id="KW-0472">Membrane</keyword>
<comment type="similarity">
    <text evidence="3">Belongs to the bacterial solute-binding protein SsuA/TauA family.</text>
</comment>
<dbReference type="KEGG" id="nvn:NVIE_028050"/>
<dbReference type="GO" id="GO:0012505">
    <property type="term" value="C:endomembrane system"/>
    <property type="evidence" value="ECO:0007669"/>
    <property type="project" value="UniProtKB-SubCell"/>
</dbReference>
<dbReference type="InterPro" id="IPR010067">
    <property type="entry name" value="ABC_SsuA_sub-bd"/>
</dbReference>
<organism evidence="9 10">
    <name type="scientific">Nitrososphaera viennensis EN76</name>
    <dbReference type="NCBI Taxonomy" id="926571"/>
    <lineage>
        <taxon>Archaea</taxon>
        <taxon>Nitrososphaerota</taxon>
        <taxon>Nitrososphaeria</taxon>
        <taxon>Nitrososphaerales</taxon>
        <taxon>Nitrososphaeraceae</taxon>
        <taxon>Nitrososphaera</taxon>
    </lineage>
</organism>
<keyword evidence="4" id="KW-0813">Transport</keyword>
<dbReference type="InterPro" id="IPR044527">
    <property type="entry name" value="NrtA/CpmA_ABC-bd_dom"/>
</dbReference>
<dbReference type="Gene3D" id="3.40.190.10">
    <property type="entry name" value="Periplasmic binding protein-like II"/>
    <property type="match status" value="2"/>
</dbReference>
<evidence type="ECO:0000256" key="5">
    <source>
        <dbReference type="ARBA" id="ARBA00022475"/>
    </source>
</evidence>
<dbReference type="STRING" id="926571.NVIE_028050"/>
<protein>
    <submittedName>
        <fullName evidence="9">ABC uptake transporter, substrate-binding protein</fullName>
    </submittedName>
</protein>
<evidence type="ECO:0000256" key="3">
    <source>
        <dbReference type="ARBA" id="ARBA00010742"/>
    </source>
</evidence>
<keyword evidence="5" id="KW-1003">Cell membrane</keyword>
<evidence type="ECO:0000256" key="7">
    <source>
        <dbReference type="ARBA" id="ARBA00022729"/>
    </source>
</evidence>
<comment type="subcellular location">
    <subcellularLocation>
        <location evidence="1">Endomembrane system</location>
    </subcellularLocation>
    <subcellularLocation>
        <location evidence="2">Periplasm</location>
    </subcellularLocation>
</comment>
<dbReference type="EMBL" id="CP007536">
    <property type="protein sequence ID" value="AIC17081.1"/>
    <property type="molecule type" value="Genomic_DNA"/>
</dbReference>
<dbReference type="AlphaFoldDB" id="A0A060HUG7"/>
<dbReference type="OrthoDB" id="10037at2157"/>
<dbReference type="GeneID" id="74948041"/>
<dbReference type="GO" id="GO:0042626">
    <property type="term" value="F:ATPase-coupled transmembrane transporter activity"/>
    <property type="evidence" value="ECO:0007669"/>
    <property type="project" value="InterPro"/>
</dbReference>
<dbReference type="HOGENOM" id="CLU_028871_10_0_2"/>
<evidence type="ECO:0000256" key="6">
    <source>
        <dbReference type="ARBA" id="ARBA00022519"/>
    </source>
</evidence>
<dbReference type="GO" id="GO:0016020">
    <property type="term" value="C:membrane"/>
    <property type="evidence" value="ECO:0007669"/>
    <property type="project" value="InterPro"/>
</dbReference>
<dbReference type="Pfam" id="PF13379">
    <property type="entry name" value="NMT1_2"/>
    <property type="match status" value="1"/>
</dbReference>
<name>A0A060HUG7_9ARCH</name>
<dbReference type="RefSeq" id="WP_075055707.1">
    <property type="nucleotide sequence ID" value="NZ_CP007536.1"/>
</dbReference>
<accession>A0A060HUG7</accession>
<keyword evidence="6" id="KW-0997">Cell inner membrane</keyword>
<dbReference type="PANTHER" id="PTHR30024:SF47">
    <property type="entry name" value="TAURINE-BINDING PERIPLASMIC PROTEIN"/>
    <property type="match status" value="1"/>
</dbReference>
<dbReference type="CDD" id="cd13553">
    <property type="entry name" value="PBP2_NrtA_CpmA_like"/>
    <property type="match status" value="1"/>
</dbReference>
<sequence length="351" mass="37659">MDFRLKLGIAAALVVFVIGTSLALNDQPLARYSGASGPSDTLRLGYFPNVNHAQAVIGVGNGDYQKAFGGIKLETQIFNAGPAAVEALSANRIDCSYVGPNPAVNGYLKSEGSLKVVSGVSSGGAVFVVRDDAGINSPDDLAGKKLGSPQLGNTQDVALRNYLKSHGYDVQIIGGDPEIAPAKTADILTLMVKKEMDGAWVPEPWGARLVREANARILVNEQDLWQDGKFATSLLICKASYIESNPETVKRLIEAHVSETQWINSHKEQAIKSFNTAVAEILGSEFNEDDLRTSLTRMEFTYDPLEETVQKAADDAYALGLLDKEPDLSGMFDLQILNGVLQERGLATTAG</sequence>
<evidence type="ECO:0000256" key="2">
    <source>
        <dbReference type="ARBA" id="ARBA00004418"/>
    </source>
</evidence>
<evidence type="ECO:0000256" key="8">
    <source>
        <dbReference type="ARBA" id="ARBA00023136"/>
    </source>
</evidence>
<dbReference type="PANTHER" id="PTHR30024">
    <property type="entry name" value="ALIPHATIC SULFONATES-BINDING PROTEIN-RELATED"/>
    <property type="match status" value="1"/>
</dbReference>
<evidence type="ECO:0000256" key="1">
    <source>
        <dbReference type="ARBA" id="ARBA00004308"/>
    </source>
</evidence>
<evidence type="ECO:0000313" key="9">
    <source>
        <dbReference type="EMBL" id="AIC17081.1"/>
    </source>
</evidence>
<dbReference type="SUPFAM" id="SSF53850">
    <property type="entry name" value="Periplasmic binding protein-like II"/>
    <property type="match status" value="1"/>
</dbReference>